<feature type="compositionally biased region" description="Low complexity" evidence="1">
    <location>
        <begin position="197"/>
        <end position="206"/>
    </location>
</feature>
<protein>
    <submittedName>
        <fullName evidence="2">Uncharacterized protein</fullName>
    </submittedName>
</protein>
<name>C1DYA4_MICCC</name>
<dbReference type="AlphaFoldDB" id="C1DYA4"/>
<organism evidence="2 3">
    <name type="scientific">Micromonas commoda (strain RCC299 / NOUM17 / CCMP2709)</name>
    <name type="common">Picoplanktonic green alga</name>
    <dbReference type="NCBI Taxonomy" id="296587"/>
    <lineage>
        <taxon>Eukaryota</taxon>
        <taxon>Viridiplantae</taxon>
        <taxon>Chlorophyta</taxon>
        <taxon>Mamiellophyceae</taxon>
        <taxon>Mamiellales</taxon>
        <taxon>Mamiellaceae</taxon>
        <taxon>Micromonas</taxon>
    </lineage>
</organism>
<dbReference type="Proteomes" id="UP000002009">
    <property type="component" value="Chromosome 2"/>
</dbReference>
<dbReference type="InParanoid" id="C1DYA4"/>
<dbReference type="GeneID" id="8241327"/>
<feature type="compositionally biased region" description="Pro residues" evidence="1">
    <location>
        <begin position="228"/>
        <end position="238"/>
    </location>
</feature>
<evidence type="ECO:0000313" key="2">
    <source>
        <dbReference type="EMBL" id="ACO60911.1"/>
    </source>
</evidence>
<feature type="compositionally biased region" description="Basic and acidic residues" evidence="1">
    <location>
        <begin position="183"/>
        <end position="196"/>
    </location>
</feature>
<sequence>MASFGDTLSRDLANVIMSRPGTKPAPVMRGAKPTGGSNATETEPTPPSRATTNGAVEMSPEVKQFMDRHPRWVDTNGELVSMPRFAAKGANADIPGRENVAPPSFEERNREYHAKSERLWSKLQPGYMERPEMYTSSYSEMHQWSDDLLNIAKNCSKSTWRTHKKKTDTTAYVEAAAKERNATRALREAAERHEAEAAALKAAPAGEGTGGDAGAGGGGAAPAENAAPAPPTEAAPQA</sequence>
<gene>
    <name evidence="2" type="ORF">MICPUN_56007</name>
</gene>
<dbReference type="EMBL" id="CP001323">
    <property type="protein sequence ID" value="ACO60911.1"/>
    <property type="molecule type" value="Genomic_DNA"/>
</dbReference>
<feature type="compositionally biased region" description="Polar residues" evidence="1">
    <location>
        <begin position="35"/>
        <end position="54"/>
    </location>
</feature>
<feature type="compositionally biased region" description="Gly residues" evidence="1">
    <location>
        <begin position="207"/>
        <end position="220"/>
    </location>
</feature>
<keyword evidence="3" id="KW-1185">Reference proteome</keyword>
<feature type="region of interest" description="Disordered" evidence="1">
    <location>
        <begin position="183"/>
        <end position="238"/>
    </location>
</feature>
<evidence type="ECO:0000313" key="3">
    <source>
        <dbReference type="Proteomes" id="UP000002009"/>
    </source>
</evidence>
<dbReference type="OMA" id="REYHAKS"/>
<accession>C1DYA4</accession>
<reference evidence="2 3" key="1">
    <citation type="journal article" date="2009" name="Science">
        <title>Green evolution and dynamic adaptations revealed by genomes of the marine picoeukaryotes Micromonas.</title>
        <authorList>
            <person name="Worden A.Z."/>
            <person name="Lee J.H."/>
            <person name="Mock T."/>
            <person name="Rouze P."/>
            <person name="Simmons M.P."/>
            <person name="Aerts A.L."/>
            <person name="Allen A.E."/>
            <person name="Cuvelier M.L."/>
            <person name="Derelle E."/>
            <person name="Everett M.V."/>
            <person name="Foulon E."/>
            <person name="Grimwood J."/>
            <person name="Gundlach H."/>
            <person name="Henrissat B."/>
            <person name="Napoli C."/>
            <person name="McDonald S.M."/>
            <person name="Parker M.S."/>
            <person name="Rombauts S."/>
            <person name="Salamov A."/>
            <person name="Von Dassow P."/>
            <person name="Badger J.H."/>
            <person name="Coutinho P.M."/>
            <person name="Demir E."/>
            <person name="Dubchak I."/>
            <person name="Gentemann C."/>
            <person name="Eikrem W."/>
            <person name="Gready J.E."/>
            <person name="John U."/>
            <person name="Lanier W."/>
            <person name="Lindquist E.A."/>
            <person name="Lucas S."/>
            <person name="Mayer K.F."/>
            <person name="Moreau H."/>
            <person name="Not F."/>
            <person name="Otillar R."/>
            <person name="Panaud O."/>
            <person name="Pangilinan J."/>
            <person name="Paulsen I."/>
            <person name="Piegu B."/>
            <person name="Poliakov A."/>
            <person name="Robbens S."/>
            <person name="Schmutz J."/>
            <person name="Toulza E."/>
            <person name="Wyss T."/>
            <person name="Zelensky A."/>
            <person name="Zhou K."/>
            <person name="Armbrust E.V."/>
            <person name="Bhattacharya D."/>
            <person name="Goodenough U.W."/>
            <person name="Van de Peer Y."/>
            <person name="Grigoriev I.V."/>
        </authorList>
    </citation>
    <scope>NUCLEOTIDE SEQUENCE [LARGE SCALE GENOMIC DNA]</scope>
    <source>
        <strain evidence="3">RCC299 / NOUM17</strain>
    </source>
</reference>
<evidence type="ECO:0000256" key="1">
    <source>
        <dbReference type="SAM" id="MobiDB-lite"/>
    </source>
</evidence>
<proteinExistence type="predicted"/>
<dbReference type="RefSeq" id="XP_002499653.1">
    <property type="nucleotide sequence ID" value="XM_002499607.1"/>
</dbReference>
<feature type="region of interest" description="Disordered" evidence="1">
    <location>
        <begin position="18"/>
        <end position="55"/>
    </location>
</feature>
<dbReference type="KEGG" id="mis:MICPUN_56007"/>